<protein>
    <submittedName>
        <fullName evidence="2">Uncharacterized protein</fullName>
    </submittedName>
</protein>
<accession>A0A1Y2DFK1</accession>
<evidence type="ECO:0000256" key="1">
    <source>
        <dbReference type="SAM" id="Coils"/>
    </source>
</evidence>
<dbReference type="EMBL" id="MCOG01000068">
    <property type="protein sequence ID" value="ORY57967.1"/>
    <property type="molecule type" value="Genomic_DNA"/>
</dbReference>
<feature type="coiled-coil region" evidence="1">
    <location>
        <begin position="328"/>
        <end position="397"/>
    </location>
</feature>
<comment type="caution">
    <text evidence="2">The sequence shown here is derived from an EMBL/GenBank/DDBJ whole genome shotgun (WGS) entry which is preliminary data.</text>
</comment>
<keyword evidence="3" id="KW-1185">Reference proteome</keyword>
<name>A0A1Y2DFK1_9FUNG</name>
<dbReference type="AlphaFoldDB" id="A0A1Y2DFK1"/>
<keyword evidence="1" id="KW-0175">Coiled coil</keyword>
<sequence length="646" mass="76861">KVLEETQKSIEEDKQLILAQKRDIEDLNSKIIHISKLNALTIKGKFSEDEVSKSKINQCEEELKTFKAEMDLKFHMQNELVNQYNTVESSFKTIINQLSHFQDKIDDIQNQIELSDNELTQDKLNQLTNCQSEYQNKFNNTIKSLENIKINNKDIEENFKKQVNTIKESISKYQLSLSDKTLQFEYKKLVEKHPKTTKFFTYTCKNNNVFLSIKDPKYSNIVNKLILKSYENLWDIQTGLNEPTVDNLSYYIDGNFNGWESSSSSEDEGMDEDDHKKEKSFIGNTTLIDFQKQLENKLISEINKNEATSSNKYEEFNNKINNIQSKLSTDLKKEYENLNKKLQMLDINNKDELNEFKQEFKNIKDLFSAQEKAKQEINEINRQLKDIKHEKLRERQKGNYKEKAKLDYTYNTIDFSESYDSFIGFLNFLEKENIQENQYYNSLSEPHSVAQWYYIKENNENELIDKHQQVVTFTPDEFEAIRDVEGTSTLFQKNFRTKCPKYKNKDTGYDRLRDFKFYLQNYAPPTNEIQIIDAFGTFVEKNQETKKWYSQKKKEILNLIRDNPRIRGILAWNHFNRIIKEFEFKYCEFTISEQQKYWNNIKPCYNLSIKNFKNLINQIEKVAINLHLEYCSIKKSCQSEFGYCLL</sequence>
<reference evidence="2 3" key="1">
    <citation type="submission" date="2016-08" db="EMBL/GenBank/DDBJ databases">
        <title>A Parts List for Fungal Cellulosomes Revealed by Comparative Genomics.</title>
        <authorList>
            <consortium name="DOE Joint Genome Institute"/>
            <person name="Haitjema C.H."/>
            <person name="Gilmore S.P."/>
            <person name="Henske J.K."/>
            <person name="Solomon K.V."/>
            <person name="De Groot R."/>
            <person name="Kuo A."/>
            <person name="Mondo S.J."/>
            <person name="Salamov A.A."/>
            <person name="Labutti K."/>
            <person name="Zhao Z."/>
            <person name="Chiniquy J."/>
            <person name="Barry K."/>
            <person name="Brewer H.M."/>
            <person name="Purvine S.O."/>
            <person name="Wright A.T."/>
            <person name="Boxma B."/>
            <person name="Van Alen T."/>
            <person name="Hackstein J.H."/>
            <person name="Baker S.E."/>
            <person name="Grigoriev I.V."/>
            <person name="O'Malley M.A."/>
        </authorList>
    </citation>
    <scope>NUCLEOTIDE SEQUENCE [LARGE SCALE GENOMIC DNA]</scope>
    <source>
        <strain evidence="2 3">G1</strain>
    </source>
</reference>
<evidence type="ECO:0000313" key="2">
    <source>
        <dbReference type="EMBL" id="ORY57967.1"/>
    </source>
</evidence>
<gene>
    <name evidence="2" type="ORF">LY90DRAFT_644352</name>
</gene>
<evidence type="ECO:0000313" key="3">
    <source>
        <dbReference type="Proteomes" id="UP000193920"/>
    </source>
</evidence>
<proteinExistence type="predicted"/>
<feature type="non-terminal residue" evidence="2">
    <location>
        <position position="1"/>
    </location>
</feature>
<organism evidence="2 3">
    <name type="scientific">Neocallimastix californiae</name>
    <dbReference type="NCBI Taxonomy" id="1754190"/>
    <lineage>
        <taxon>Eukaryota</taxon>
        <taxon>Fungi</taxon>
        <taxon>Fungi incertae sedis</taxon>
        <taxon>Chytridiomycota</taxon>
        <taxon>Chytridiomycota incertae sedis</taxon>
        <taxon>Neocallimastigomycetes</taxon>
        <taxon>Neocallimastigales</taxon>
        <taxon>Neocallimastigaceae</taxon>
        <taxon>Neocallimastix</taxon>
    </lineage>
</organism>
<dbReference type="Proteomes" id="UP000193920">
    <property type="component" value="Unassembled WGS sequence"/>
</dbReference>